<keyword evidence="7" id="KW-1185">Reference proteome</keyword>
<accession>A0A9W8A2C8</accession>
<dbReference type="GO" id="GO:0005935">
    <property type="term" value="C:cellular bud neck"/>
    <property type="evidence" value="ECO:0007669"/>
    <property type="project" value="UniProtKB-SubCell"/>
</dbReference>
<dbReference type="GO" id="GO:0005546">
    <property type="term" value="F:phosphatidylinositol-4,5-bisphosphate binding"/>
    <property type="evidence" value="ECO:0007669"/>
    <property type="project" value="InterPro"/>
</dbReference>
<keyword evidence="2 4" id="KW-0813">Transport</keyword>
<comment type="function">
    <text evidence="4">Involved in the secretory pathway as part of the exocyst complex which tethers secretory vesicles to the sites of exocytosis. Also plays a role in the assembly of the exocyst.</text>
</comment>
<comment type="similarity">
    <text evidence="1 4">Belongs to the EXO70 family.</text>
</comment>
<evidence type="ECO:0000313" key="6">
    <source>
        <dbReference type="EMBL" id="KAJ1921442.1"/>
    </source>
</evidence>
<evidence type="ECO:0000256" key="2">
    <source>
        <dbReference type="ARBA" id="ARBA00022448"/>
    </source>
</evidence>
<dbReference type="PANTHER" id="PTHR12542">
    <property type="entry name" value="EXOCYST COMPLEX PROTEIN EXO70"/>
    <property type="match status" value="1"/>
</dbReference>
<protein>
    <recommendedName>
        <fullName evidence="4">Exocyst complex protein EXO70</fullName>
    </recommendedName>
</protein>
<dbReference type="GO" id="GO:0000145">
    <property type="term" value="C:exocyst"/>
    <property type="evidence" value="ECO:0007669"/>
    <property type="project" value="InterPro"/>
</dbReference>
<dbReference type="AlphaFoldDB" id="A0A9W8A2C8"/>
<proteinExistence type="inferred from homology"/>
<keyword evidence="3 4" id="KW-0268">Exocytosis</keyword>
<dbReference type="Pfam" id="PF03081">
    <property type="entry name" value="Exo70_C"/>
    <property type="match status" value="1"/>
</dbReference>
<dbReference type="Pfam" id="PF20669">
    <property type="entry name" value="Exo70_N"/>
    <property type="match status" value="1"/>
</dbReference>
<dbReference type="InterPro" id="IPR046364">
    <property type="entry name" value="Exo70_C"/>
</dbReference>
<dbReference type="Proteomes" id="UP001150569">
    <property type="component" value="Unassembled WGS sequence"/>
</dbReference>
<evidence type="ECO:0000256" key="4">
    <source>
        <dbReference type="RuleBase" id="RU365026"/>
    </source>
</evidence>
<dbReference type="InterPro" id="IPR004140">
    <property type="entry name" value="Exo70"/>
</dbReference>
<dbReference type="Gene3D" id="1.20.1280.170">
    <property type="entry name" value="Exocyst complex component Exo70"/>
    <property type="match status" value="1"/>
</dbReference>
<comment type="caution">
    <text evidence="6">The sequence shown here is derived from an EMBL/GenBank/DDBJ whole genome shotgun (WGS) entry which is preliminary data.</text>
</comment>
<dbReference type="PANTHER" id="PTHR12542:SF41">
    <property type="entry name" value="EXOCYST COMPLEX COMPONENT 7"/>
    <property type="match status" value="1"/>
</dbReference>
<dbReference type="OrthoDB" id="1922221at2759"/>
<dbReference type="GO" id="GO:0006887">
    <property type="term" value="P:exocytosis"/>
    <property type="evidence" value="ECO:0007669"/>
    <property type="project" value="UniProtKB-KW"/>
</dbReference>
<dbReference type="EMBL" id="JANBPT010000419">
    <property type="protein sequence ID" value="KAJ1921442.1"/>
    <property type="molecule type" value="Genomic_DNA"/>
</dbReference>
<dbReference type="InterPro" id="IPR016159">
    <property type="entry name" value="Cullin_repeat-like_dom_sf"/>
</dbReference>
<evidence type="ECO:0000256" key="1">
    <source>
        <dbReference type="ARBA" id="ARBA00006756"/>
    </source>
</evidence>
<keyword evidence="4" id="KW-0653">Protein transport</keyword>
<organism evidence="6 7">
    <name type="scientific">Tieghemiomyces parasiticus</name>
    <dbReference type="NCBI Taxonomy" id="78921"/>
    <lineage>
        <taxon>Eukaryota</taxon>
        <taxon>Fungi</taxon>
        <taxon>Fungi incertae sedis</taxon>
        <taxon>Zoopagomycota</taxon>
        <taxon>Kickxellomycotina</taxon>
        <taxon>Dimargaritomycetes</taxon>
        <taxon>Dimargaritales</taxon>
        <taxon>Dimargaritaceae</taxon>
        <taxon>Tieghemiomyces</taxon>
    </lineage>
</organism>
<sequence length="675" mass="77271">MASSHIINYLDLDEENDELLYLQESLEQINQLSFKATKILQTFDQRLTRLDSLVKPIYQSSKSVGQLQQNVDGTIASVKDIVKYFDVVREEEGTITAGPNEDDLLPYLKSINNLQLANDFIRQVNMRSCERVTKQIKQLLETGLQNLNELFRKWLQQYSNPVDPTQYANRKFLVIPDLWPLTHWPCQASGLELNAAFTANYLHTHYDPFNPALDVPRPPAATVRLLEMLVTYLSTSESEIGTKIDYSKTFMEIRATYVAKSLALLFAAIDSIRVQASASVYQKGASPFITLTANLIKMSQVSLEEPGRRVLLTLGRVAEHELINTVLPGDAAADVFVKIFQPLVKRYFEAAESLTQIAKRSIQTEKFMLFDVFETLKYYQKDLDKALLLTPLERKTIANLIASMSTPLMTSFAEYMEEAKNMSKIPMPADGTIYEFTSSAINHMKRLLDHQETVESMMITLGDGHWGVVTDMGGVTKPRKTFSGQAILKHYFIDILHILTTSLENKVKGNKRSGLGVVFLMNNYHYIAKNIMGSKLIEILGENALRGYENLDWKYQDHFCHMWKSCVEYLADETSGPTGLKNKLVGHDKMTVKDKFKYFNSTLEELMRNQHSYTIPDQDLRLNLMDRVREIVIPAYTEFMERYQHTEFSKNSGKYLRYSHDSLDRTLQMAFTAKQ</sequence>
<feature type="domain" description="Exocyst complex subunit Exo70 C-terminal" evidence="5">
    <location>
        <begin position="317"/>
        <end position="668"/>
    </location>
</feature>
<comment type="subcellular location">
    <subcellularLocation>
        <location evidence="4">Bud</location>
    </subcellularLocation>
    <subcellularLocation>
        <location evidence="4">Bud neck</location>
    </subcellularLocation>
</comment>
<name>A0A9W8A2C8_9FUNG</name>
<gene>
    <name evidence="6" type="primary">EXO70_2</name>
    <name evidence="6" type="ORF">IWQ60_006768</name>
</gene>
<dbReference type="SUPFAM" id="SSF74788">
    <property type="entry name" value="Cullin repeat-like"/>
    <property type="match status" value="1"/>
</dbReference>
<evidence type="ECO:0000313" key="7">
    <source>
        <dbReference type="Proteomes" id="UP001150569"/>
    </source>
</evidence>
<evidence type="ECO:0000256" key="3">
    <source>
        <dbReference type="ARBA" id="ARBA00022483"/>
    </source>
</evidence>
<reference evidence="6" key="1">
    <citation type="submission" date="2022-07" db="EMBL/GenBank/DDBJ databases">
        <title>Phylogenomic reconstructions and comparative analyses of Kickxellomycotina fungi.</title>
        <authorList>
            <person name="Reynolds N.K."/>
            <person name="Stajich J.E."/>
            <person name="Barry K."/>
            <person name="Grigoriev I.V."/>
            <person name="Crous P."/>
            <person name="Smith M.E."/>
        </authorList>
    </citation>
    <scope>NUCLEOTIDE SEQUENCE</scope>
    <source>
        <strain evidence="6">RSA 861</strain>
    </source>
</reference>
<evidence type="ECO:0000259" key="5">
    <source>
        <dbReference type="Pfam" id="PF03081"/>
    </source>
</evidence>
<dbReference type="GO" id="GO:0015031">
    <property type="term" value="P:protein transport"/>
    <property type="evidence" value="ECO:0007669"/>
    <property type="project" value="UniProtKB-KW"/>
</dbReference>